<dbReference type="OrthoDB" id="3797593at2759"/>
<evidence type="ECO:0000313" key="2">
    <source>
        <dbReference type="Proteomes" id="UP000813461"/>
    </source>
</evidence>
<dbReference type="EMBL" id="JAGMVJ010000008">
    <property type="protein sequence ID" value="KAH7088119.1"/>
    <property type="molecule type" value="Genomic_DNA"/>
</dbReference>
<gene>
    <name evidence="1" type="ORF">FB567DRAFT_331604</name>
</gene>
<sequence>MSKICQPISSKEVFLQSAPRTARDLVAYTKKVESECMYGLPSPEGLINNGKVNPSKYGSVGAKDLGLCYETFLTSKACKHGCECRWRHANLTKEEDEWIQLLGGDCLARMRRHWSSGGSPELTTCFPFCM</sequence>
<evidence type="ECO:0000313" key="1">
    <source>
        <dbReference type="EMBL" id="KAH7088119.1"/>
    </source>
</evidence>
<proteinExistence type="predicted"/>
<name>A0A8K0VYY6_9PLEO</name>
<organism evidence="1 2">
    <name type="scientific">Paraphoma chrysanthemicola</name>
    <dbReference type="NCBI Taxonomy" id="798071"/>
    <lineage>
        <taxon>Eukaryota</taxon>
        <taxon>Fungi</taxon>
        <taxon>Dikarya</taxon>
        <taxon>Ascomycota</taxon>
        <taxon>Pezizomycotina</taxon>
        <taxon>Dothideomycetes</taxon>
        <taxon>Pleosporomycetidae</taxon>
        <taxon>Pleosporales</taxon>
        <taxon>Pleosporineae</taxon>
        <taxon>Phaeosphaeriaceae</taxon>
        <taxon>Paraphoma</taxon>
    </lineage>
</organism>
<dbReference type="AlphaFoldDB" id="A0A8K0VYY6"/>
<protein>
    <submittedName>
        <fullName evidence="1">Uncharacterized protein</fullName>
    </submittedName>
</protein>
<comment type="caution">
    <text evidence="1">The sequence shown here is derived from an EMBL/GenBank/DDBJ whole genome shotgun (WGS) entry which is preliminary data.</text>
</comment>
<dbReference type="Proteomes" id="UP000813461">
    <property type="component" value="Unassembled WGS sequence"/>
</dbReference>
<accession>A0A8K0VYY6</accession>
<keyword evidence="2" id="KW-1185">Reference proteome</keyword>
<reference evidence="1" key="1">
    <citation type="journal article" date="2021" name="Nat. Commun.">
        <title>Genetic determinants of endophytism in the Arabidopsis root mycobiome.</title>
        <authorList>
            <person name="Mesny F."/>
            <person name="Miyauchi S."/>
            <person name="Thiergart T."/>
            <person name="Pickel B."/>
            <person name="Atanasova L."/>
            <person name="Karlsson M."/>
            <person name="Huettel B."/>
            <person name="Barry K.W."/>
            <person name="Haridas S."/>
            <person name="Chen C."/>
            <person name="Bauer D."/>
            <person name="Andreopoulos W."/>
            <person name="Pangilinan J."/>
            <person name="LaButti K."/>
            <person name="Riley R."/>
            <person name="Lipzen A."/>
            <person name="Clum A."/>
            <person name="Drula E."/>
            <person name="Henrissat B."/>
            <person name="Kohler A."/>
            <person name="Grigoriev I.V."/>
            <person name="Martin F.M."/>
            <person name="Hacquard S."/>
        </authorList>
    </citation>
    <scope>NUCLEOTIDE SEQUENCE</scope>
    <source>
        <strain evidence="1">MPI-SDFR-AT-0120</strain>
    </source>
</reference>